<organism evidence="2 3">
    <name type="scientific">Agaribacter flavus</name>
    <dbReference type="NCBI Taxonomy" id="1902781"/>
    <lineage>
        <taxon>Bacteria</taxon>
        <taxon>Pseudomonadati</taxon>
        <taxon>Pseudomonadota</taxon>
        <taxon>Gammaproteobacteria</taxon>
        <taxon>Alteromonadales</taxon>
        <taxon>Alteromonadaceae</taxon>
        <taxon>Agaribacter</taxon>
    </lineage>
</organism>
<dbReference type="Proteomes" id="UP001595478">
    <property type="component" value="Unassembled WGS sequence"/>
</dbReference>
<dbReference type="InterPro" id="IPR039561">
    <property type="entry name" value="Peptidase_M15C"/>
</dbReference>
<dbReference type="InterPro" id="IPR009045">
    <property type="entry name" value="Zn_M74/Hedgehog-like"/>
</dbReference>
<sequence length="232" mass="26479">MQKGRVKSVSGLNLRDKPNGSRVDVLGHREEFTIVDEVTFYRVKTSTGKIGYVHGDFIEKTPSAELLPAAQPILENTSFKAVTYSHPLFLGEKVTVDEDFTFELNRLGDFADSCELKIWVTSSLRLINQQVRGAIVTPASKSCHHIGHAIDMNLIHQGNFYNSKKLRKSNHANLPDAIVSFFNLIRQDEVLRWGGDFRDEDPVHIDDNFYRRKTLYYKAKLQDRVEQLNGQV</sequence>
<dbReference type="Pfam" id="PF13539">
    <property type="entry name" value="Peptidase_M15_4"/>
    <property type="match status" value="1"/>
</dbReference>
<dbReference type="RefSeq" id="WP_376921328.1">
    <property type="nucleotide sequence ID" value="NZ_JBHRSW010000047.1"/>
</dbReference>
<feature type="domain" description="Peptidase M15C" evidence="1">
    <location>
        <begin position="139"/>
        <end position="206"/>
    </location>
</feature>
<evidence type="ECO:0000313" key="3">
    <source>
        <dbReference type="Proteomes" id="UP001595478"/>
    </source>
</evidence>
<evidence type="ECO:0000313" key="2">
    <source>
        <dbReference type="EMBL" id="MFC3123215.1"/>
    </source>
</evidence>
<accession>A0ABV7FVM1</accession>
<protein>
    <submittedName>
        <fullName evidence="2">M15 family metallopeptidase</fullName>
    </submittedName>
</protein>
<dbReference type="EMBL" id="JBHRSW010000047">
    <property type="protein sequence ID" value="MFC3123215.1"/>
    <property type="molecule type" value="Genomic_DNA"/>
</dbReference>
<gene>
    <name evidence="2" type="ORF">ACFOHL_16450</name>
</gene>
<comment type="caution">
    <text evidence="2">The sequence shown here is derived from an EMBL/GenBank/DDBJ whole genome shotgun (WGS) entry which is preliminary data.</text>
</comment>
<dbReference type="Gene3D" id="3.30.1380.10">
    <property type="match status" value="1"/>
</dbReference>
<name>A0ABV7FVM1_9ALTE</name>
<evidence type="ECO:0000259" key="1">
    <source>
        <dbReference type="Pfam" id="PF13539"/>
    </source>
</evidence>
<dbReference type="SUPFAM" id="SSF55166">
    <property type="entry name" value="Hedgehog/DD-peptidase"/>
    <property type="match status" value="1"/>
</dbReference>
<dbReference type="Gene3D" id="2.30.30.40">
    <property type="entry name" value="SH3 Domains"/>
    <property type="match status" value="1"/>
</dbReference>
<proteinExistence type="predicted"/>
<keyword evidence="3" id="KW-1185">Reference proteome</keyword>
<reference evidence="3" key="1">
    <citation type="journal article" date="2019" name="Int. J. Syst. Evol. Microbiol.">
        <title>The Global Catalogue of Microorganisms (GCM) 10K type strain sequencing project: providing services to taxonomists for standard genome sequencing and annotation.</title>
        <authorList>
            <consortium name="The Broad Institute Genomics Platform"/>
            <consortium name="The Broad Institute Genome Sequencing Center for Infectious Disease"/>
            <person name="Wu L."/>
            <person name="Ma J."/>
        </authorList>
    </citation>
    <scope>NUCLEOTIDE SEQUENCE [LARGE SCALE GENOMIC DNA]</scope>
    <source>
        <strain evidence="3">KCTC 52473</strain>
    </source>
</reference>